<feature type="transmembrane region" description="Helical" evidence="3">
    <location>
        <begin position="418"/>
        <end position="436"/>
    </location>
</feature>
<comment type="caution">
    <text evidence="5">The sequence shown here is derived from an EMBL/GenBank/DDBJ whole genome shotgun (WGS) entry which is preliminary data.</text>
</comment>
<dbReference type="SUPFAM" id="SSF48403">
    <property type="entry name" value="Ankyrin repeat"/>
    <property type="match status" value="1"/>
</dbReference>
<evidence type="ECO:0000256" key="3">
    <source>
        <dbReference type="SAM" id="Phobius"/>
    </source>
</evidence>
<organism evidence="5 6">
    <name type="scientific">Halteria grandinella</name>
    <dbReference type="NCBI Taxonomy" id="5974"/>
    <lineage>
        <taxon>Eukaryota</taxon>
        <taxon>Sar</taxon>
        <taxon>Alveolata</taxon>
        <taxon>Ciliophora</taxon>
        <taxon>Intramacronucleata</taxon>
        <taxon>Spirotrichea</taxon>
        <taxon>Stichotrichia</taxon>
        <taxon>Sporadotrichida</taxon>
        <taxon>Halteriidae</taxon>
        <taxon>Halteria</taxon>
    </lineage>
</organism>
<evidence type="ECO:0000259" key="4">
    <source>
        <dbReference type="Pfam" id="PF25474"/>
    </source>
</evidence>
<feature type="transmembrane region" description="Helical" evidence="3">
    <location>
        <begin position="475"/>
        <end position="496"/>
    </location>
</feature>
<feature type="region of interest" description="Disordered" evidence="2">
    <location>
        <begin position="1"/>
        <end position="22"/>
    </location>
</feature>
<feature type="domain" description="TmcB/TmcC TPR repeats" evidence="4">
    <location>
        <begin position="768"/>
        <end position="876"/>
    </location>
</feature>
<feature type="compositionally biased region" description="Basic and acidic residues" evidence="2">
    <location>
        <begin position="1676"/>
        <end position="1687"/>
    </location>
</feature>
<feature type="compositionally biased region" description="Basic and acidic residues" evidence="2">
    <location>
        <begin position="1643"/>
        <end position="1658"/>
    </location>
</feature>
<dbReference type="InterPro" id="IPR035965">
    <property type="entry name" value="PAS-like_dom_sf"/>
</dbReference>
<dbReference type="InterPro" id="IPR036770">
    <property type="entry name" value="Ankyrin_rpt-contain_sf"/>
</dbReference>
<protein>
    <recommendedName>
        <fullName evidence="4">TmcB/TmcC TPR repeats domain-containing protein</fullName>
    </recommendedName>
</protein>
<feature type="transmembrane region" description="Helical" evidence="3">
    <location>
        <begin position="352"/>
        <end position="374"/>
    </location>
</feature>
<evidence type="ECO:0000313" key="6">
    <source>
        <dbReference type="Proteomes" id="UP000785679"/>
    </source>
</evidence>
<feature type="transmembrane region" description="Helical" evidence="3">
    <location>
        <begin position="448"/>
        <end position="468"/>
    </location>
</feature>
<feature type="region of interest" description="Disordered" evidence="2">
    <location>
        <begin position="1193"/>
        <end position="1213"/>
    </location>
</feature>
<dbReference type="InterPro" id="IPR052994">
    <property type="entry name" value="Tiny_macrocysts_regulators"/>
</dbReference>
<dbReference type="OrthoDB" id="410095at2759"/>
<feature type="transmembrane region" description="Helical" evidence="3">
    <location>
        <begin position="2239"/>
        <end position="2259"/>
    </location>
</feature>
<sequence>MQLKLNLDDLPKDGKGKQNAIGPTIIGSSMKVNSADTVVNGNKESAAQEPPIMNESETLQKNDQMFEFTDENHQRDLYKEFDRMGHDASSHNDADKMHHKMEGNRLGRISQLYKNDIGGGLGDKSIRKLFDQISQHIFKINYVLLRVKPIGVLGFHIILLFEFLQILFLTFYGWDIKNGFIDRVLITIDVNDYVPKLIAQTSRWSLDPSFNMTAEAARLSSTFQQAQTVQQRENMWRMEDQVKFANPLLYLLKVDMKEGFIVCYWALISLFFGFITLLTIFGKSMYDQMMNQVSTEGFTLITKMLSLIMLLFLTVFQIPIYTLLLQGFHCEENPLIDYTIQGLACSGQDRNLLVTFSILTIFLYFTVTVVQLSLYQQVKFDSAFPWAGVDHNTSLARVSVKFLLTAAFILDKQSKQKTVVMFIALIFMIFILYRRFADSSYYNWSVNFASNAYDMIIAFNLICLGIHLAIENKYFIPGIIMILFNAVLFVLLYQVLLSCKNMSLINNSISNSSSCQCETYLQLYHSRLLNSKDQLFFLGDFAQHFEKCLVSACECRDLAARLDDLHRFERFRGKLVTHNARQISHAVSGQRSFRDVVEGRIISEQNNTRGIEEQSNDQVLQQDEEGSEIGQIVARMNSMRHTNGFDKEAREEEALRIYEEIFGYSLEQENFQGQASYQEEQETRAKFQKLSFKFLAIKITQVIQRFPKKACHRLHLASLYKQQLNKQFKAIHELLSCKQLDLSLHERFLIFQRMGEIEQELWVQHLRHVEKQNYIDITRLHNYNRAFLNFQKNELLATSAALKFWKELMQKEFNAGHLQNYGYQISKCLGKIQDSSNEITAIYPDDMKFQFRYGMFLIKIINNDFDGIECFKKAQSVYIGKIDKREDSRMETRQLNRFVDNSASAFVMLSTDENNFCKIIHASDEIECIFGFKRKQILDQNIRILMPPVIGCYHDGFIRKYFQSGKINWQDSIKQTFGQTSDGFLFRVDLLIKIYPKITGEVKLIGIFQKSVPLQSWGNADIIPNLESNIMHMIMTDQKGYVCNVSLGLVYALGLHPKFFSYSHDSFMAMIRLDQLAPSALDPGVAELIENDGLVVTFDTSEMLSKIETEKLTHEDLELIRPHLKRQDVFLKMVKVPLSDGHHANIYYLQMINQSSEGRYMSKQVAAGQNSNENSASKQGKALRSLFASQVSSSDKHEGSMSMSSMSSTSSSANSFSTMVRDFKKTLSDRRMPRTLLILNRLIILIIATAIVLSTILFIEIESDNLNLEEISQITHAVDRRSVALASLNINSNTFVGISNLIVTNVFSLTALNSIINRADNLLMLLNSYSKDVQDSHNLLSQLRDINGVETYYRKQSRHEYKEINMLIVNDKDCLITYPQPFRVALQGYLGDIAKLPLIKQSDLLMPIDFVSTPFIPDPNSPLSQTTLEQKQTVFIFANGLRNLRQFTGDAAQYFHELTSSIQSNVIFLIILMVSVMMTFASIVMMFYQIWQIEHIQSDILSLYAYLSKDHLKDTYQKALIFMKEISEGSFLKQISPKVLIEQNLIDAFNARVERENLQSSSTQMKHKNRESSIYALMLKRSGQEIKELMMPKDFSVKEEKMPIQHVSIEVSPTKFEEPTFEKSRKSQRKLQKAFLGVSSSGEIKDQKRGEKKGEQKGKKPGKQQFKMKGKQALDLLDKPSKKELGDSQRALVLSSRKQYQHDGDEDIEDEHEESKSSIHSDSLKEHNKQYHTRKHKSKTEEVKDQLISGENEIEDRKAQFKKTYRSKNTKTKFSVFIVGTIIASYFILIYFLQQQQVTDLDYVRDIVPLFYNRCRYLTLAFGISRERVFQNNSLDDFEYDPVYGNDIDVKFNDYSINNEFSLSQLKLNSKTVIGPLEKQLNVLDSPEYCESVIRNSQNAVEEELAASKQVNVKAEPTDEFQSVIVLISQPCEYARLGDLQQLRALKKAYPAVTFRYGDYDASTPLHHAARGGQTAVMLFLLDELRVPVNPLDRWGYTPLDYVEAGSTNEKLMLERGARRTMDKQLVLAPIEKSLTQLSENQSRLFLACYFGSLETVHILDALQIQLDIKDSRGRTPLHIAAAEGHYDIVKYIIAQNVDVSVLDGLGLEARIEAKTLENQDSFNLLNNVMSNNIIKDYCKQFSNGIFKNGMAQAVGAYHKKFHDLQIMVNSTNSYLRRTTLVYGERFNAYNLLKPEEIFDSQSIPEFLQGQELYFNRVLTSIRKEIQTTYDSCFATFRLLMMLLFVSYLIFQFVTMVFLRKRMITMMRDDIFQSRGILNLIPNSFFEQNKPIVEGIMKKLKY</sequence>
<gene>
    <name evidence="5" type="ORF">FGO68_gene1989</name>
</gene>
<dbReference type="PANTHER" id="PTHR31600">
    <property type="entry name" value="TINY MACROCYSTS PROTEIN B-RELATED"/>
    <property type="match status" value="1"/>
</dbReference>
<feature type="transmembrane region" description="Helical" evidence="3">
    <location>
        <begin position="1039"/>
        <end position="1060"/>
    </location>
</feature>
<dbReference type="PANTHER" id="PTHR31600:SF2">
    <property type="entry name" value="GAMETE ENRICHED GENE 10 PROTEIN-RELATED"/>
    <property type="match status" value="1"/>
</dbReference>
<feature type="region of interest" description="Disordered" evidence="2">
    <location>
        <begin position="1609"/>
        <end position="1749"/>
    </location>
</feature>
<feature type="transmembrane region" description="Helical" evidence="3">
    <location>
        <begin position="259"/>
        <end position="281"/>
    </location>
</feature>
<dbReference type="Gene3D" id="3.30.450.20">
    <property type="entry name" value="PAS domain"/>
    <property type="match status" value="1"/>
</dbReference>
<evidence type="ECO:0000256" key="1">
    <source>
        <dbReference type="PROSITE-ProRule" id="PRU00023"/>
    </source>
</evidence>
<dbReference type="Pfam" id="PF12796">
    <property type="entry name" value="Ank_2"/>
    <property type="match status" value="1"/>
</dbReference>
<feature type="transmembrane region" description="Helical" evidence="3">
    <location>
        <begin position="301"/>
        <end position="324"/>
    </location>
</feature>
<dbReference type="Pfam" id="PF25474">
    <property type="entry name" value="TPR_TmcB"/>
    <property type="match status" value="1"/>
</dbReference>
<name>A0A8J8TAX7_HALGN</name>
<dbReference type="PROSITE" id="PS50297">
    <property type="entry name" value="ANK_REP_REGION"/>
    <property type="match status" value="1"/>
</dbReference>
<feature type="transmembrane region" description="Helical" evidence="3">
    <location>
        <begin position="1238"/>
        <end position="1259"/>
    </location>
</feature>
<feature type="transmembrane region" description="Helical" evidence="3">
    <location>
        <begin position="153"/>
        <end position="174"/>
    </location>
</feature>
<reference evidence="5" key="1">
    <citation type="submission" date="2019-06" db="EMBL/GenBank/DDBJ databases">
        <authorList>
            <person name="Zheng W."/>
        </authorList>
    </citation>
    <scope>NUCLEOTIDE SEQUENCE</scope>
    <source>
        <strain evidence="5">QDHG01</strain>
    </source>
</reference>
<feature type="compositionally biased region" description="Basic and acidic residues" evidence="2">
    <location>
        <begin position="1713"/>
        <end position="1729"/>
    </location>
</feature>
<keyword evidence="3" id="KW-0472">Membrane</keyword>
<accession>A0A8J8TAX7</accession>
<feature type="transmembrane region" description="Helical" evidence="3">
    <location>
        <begin position="394"/>
        <end position="411"/>
    </location>
</feature>
<feature type="compositionally biased region" description="Basic residues" evidence="2">
    <location>
        <begin position="1659"/>
        <end position="1670"/>
    </location>
</feature>
<feature type="compositionally biased region" description="Basic and acidic residues" evidence="2">
    <location>
        <begin position="1"/>
        <end position="16"/>
    </location>
</feature>
<feature type="repeat" description="ANK" evidence="1">
    <location>
        <begin position="2073"/>
        <end position="2105"/>
    </location>
</feature>
<dbReference type="InterPro" id="IPR057352">
    <property type="entry name" value="TPR_TmcB/C"/>
</dbReference>
<keyword evidence="3" id="KW-0812">Transmembrane</keyword>
<feature type="transmembrane region" description="Helical" evidence="3">
    <location>
        <begin position="1774"/>
        <end position="1793"/>
    </location>
</feature>
<dbReference type="PROSITE" id="PS50088">
    <property type="entry name" value="ANK_REPEAT"/>
    <property type="match status" value="1"/>
</dbReference>
<keyword evidence="6" id="KW-1185">Reference proteome</keyword>
<proteinExistence type="predicted"/>
<feature type="compositionally biased region" description="Low complexity" evidence="2">
    <location>
        <begin position="1200"/>
        <end position="1213"/>
    </location>
</feature>
<keyword evidence="3" id="KW-1133">Transmembrane helix</keyword>
<dbReference type="SUPFAM" id="SSF55785">
    <property type="entry name" value="PYP-like sensor domain (PAS domain)"/>
    <property type="match status" value="1"/>
</dbReference>
<dbReference type="SMART" id="SM00248">
    <property type="entry name" value="ANK"/>
    <property type="match status" value="3"/>
</dbReference>
<evidence type="ECO:0000313" key="5">
    <source>
        <dbReference type="EMBL" id="TNV87798.1"/>
    </source>
</evidence>
<dbReference type="Gene3D" id="1.25.40.20">
    <property type="entry name" value="Ankyrin repeat-containing domain"/>
    <property type="match status" value="2"/>
</dbReference>
<feature type="compositionally biased region" description="Basic and acidic residues" evidence="2">
    <location>
        <begin position="1615"/>
        <end position="1625"/>
    </location>
</feature>
<feature type="transmembrane region" description="Helical" evidence="3">
    <location>
        <begin position="1466"/>
        <end position="1488"/>
    </location>
</feature>
<dbReference type="EMBL" id="RRYP01000218">
    <property type="protein sequence ID" value="TNV87798.1"/>
    <property type="molecule type" value="Genomic_DNA"/>
</dbReference>
<dbReference type="Proteomes" id="UP000785679">
    <property type="component" value="Unassembled WGS sequence"/>
</dbReference>
<dbReference type="InterPro" id="IPR002110">
    <property type="entry name" value="Ankyrin_rpt"/>
</dbReference>
<evidence type="ECO:0000256" key="2">
    <source>
        <dbReference type="SAM" id="MobiDB-lite"/>
    </source>
</evidence>
<keyword evidence="1" id="KW-0040">ANK repeat</keyword>